<sequence>MQPLWIRMVKNIPIYLIFGFIILPVVMVIWISFFSTQLITFPPKGYSVHWYTDLLEHSDFLGSFFLSLKVSFFAMILSLILGLLGSIALIRFQFKGKKFLELLFLSPLIVPTIITGIAIYVFLYNFERWSNMDLVPSAWSLILAHVIISIPWTVRLISAGLQSISPSLEEAAIDLGSTRFKAFCDIVLPNLRPSIIAAGILSFIHSFNNLEISLMLVSPGETTLPIEILNYVFWKVDPLIAAVSTVQIILIGILMWIANRFIKISKVF</sequence>
<feature type="transmembrane region" description="Helical" evidence="8">
    <location>
        <begin position="70"/>
        <end position="90"/>
    </location>
</feature>
<dbReference type="InterPro" id="IPR000515">
    <property type="entry name" value="MetI-like"/>
</dbReference>
<organism evidence="10 11">
    <name type="scientific">Metabacillus herbersteinensis</name>
    <dbReference type="NCBI Taxonomy" id="283816"/>
    <lineage>
        <taxon>Bacteria</taxon>
        <taxon>Bacillati</taxon>
        <taxon>Bacillota</taxon>
        <taxon>Bacilli</taxon>
        <taxon>Bacillales</taxon>
        <taxon>Bacillaceae</taxon>
        <taxon>Metabacillus</taxon>
    </lineage>
</organism>
<dbReference type="Proteomes" id="UP001589854">
    <property type="component" value="Unassembled WGS sequence"/>
</dbReference>
<dbReference type="InterPro" id="IPR035906">
    <property type="entry name" value="MetI-like_sf"/>
</dbReference>
<keyword evidence="11" id="KW-1185">Reference proteome</keyword>
<keyword evidence="2 8" id="KW-0813">Transport</keyword>
<evidence type="ECO:0000256" key="4">
    <source>
        <dbReference type="ARBA" id="ARBA00022519"/>
    </source>
</evidence>
<evidence type="ECO:0000256" key="3">
    <source>
        <dbReference type="ARBA" id="ARBA00022475"/>
    </source>
</evidence>
<dbReference type="SUPFAM" id="SSF161098">
    <property type="entry name" value="MetI-like"/>
    <property type="match status" value="1"/>
</dbReference>
<keyword evidence="6 8" id="KW-1133">Transmembrane helix</keyword>
<dbReference type="Gene3D" id="1.10.3720.10">
    <property type="entry name" value="MetI-like"/>
    <property type="match status" value="1"/>
</dbReference>
<evidence type="ECO:0000256" key="5">
    <source>
        <dbReference type="ARBA" id="ARBA00022692"/>
    </source>
</evidence>
<feature type="transmembrane region" description="Helical" evidence="8">
    <location>
        <begin position="138"/>
        <end position="157"/>
    </location>
</feature>
<accession>A0ABV6GF64</accession>
<evidence type="ECO:0000256" key="1">
    <source>
        <dbReference type="ARBA" id="ARBA00004429"/>
    </source>
</evidence>
<feature type="transmembrane region" description="Helical" evidence="8">
    <location>
        <begin position="195"/>
        <end position="218"/>
    </location>
</feature>
<keyword evidence="4" id="KW-0997">Cell inner membrane</keyword>
<dbReference type="EMBL" id="JBHLVO010000006">
    <property type="protein sequence ID" value="MFC0271839.1"/>
    <property type="molecule type" value="Genomic_DNA"/>
</dbReference>
<gene>
    <name evidence="10" type="ORF">ACFFIX_10275</name>
</gene>
<protein>
    <submittedName>
        <fullName evidence="10">ABC transporter permease</fullName>
    </submittedName>
</protein>
<feature type="transmembrane region" description="Helical" evidence="8">
    <location>
        <begin position="238"/>
        <end position="258"/>
    </location>
</feature>
<keyword evidence="5 8" id="KW-0812">Transmembrane</keyword>
<comment type="subcellular location">
    <subcellularLocation>
        <location evidence="1">Cell inner membrane</location>
        <topology evidence="1">Multi-pass membrane protein</topology>
    </subcellularLocation>
    <subcellularLocation>
        <location evidence="8">Cell membrane</location>
        <topology evidence="8">Multi-pass membrane protein</topology>
    </subcellularLocation>
</comment>
<evidence type="ECO:0000256" key="2">
    <source>
        <dbReference type="ARBA" id="ARBA00022448"/>
    </source>
</evidence>
<name>A0ABV6GF64_9BACI</name>
<evidence type="ECO:0000259" key="9">
    <source>
        <dbReference type="PROSITE" id="PS50928"/>
    </source>
</evidence>
<evidence type="ECO:0000256" key="7">
    <source>
        <dbReference type="ARBA" id="ARBA00023136"/>
    </source>
</evidence>
<dbReference type="PROSITE" id="PS50928">
    <property type="entry name" value="ABC_TM1"/>
    <property type="match status" value="1"/>
</dbReference>
<dbReference type="Pfam" id="PF00528">
    <property type="entry name" value="BPD_transp_1"/>
    <property type="match status" value="1"/>
</dbReference>
<feature type="transmembrane region" description="Helical" evidence="8">
    <location>
        <begin position="102"/>
        <end position="126"/>
    </location>
</feature>
<comment type="caution">
    <text evidence="10">The sequence shown here is derived from an EMBL/GenBank/DDBJ whole genome shotgun (WGS) entry which is preliminary data.</text>
</comment>
<dbReference type="PANTHER" id="PTHR43357">
    <property type="entry name" value="INNER MEMBRANE ABC TRANSPORTER PERMEASE PROTEIN YDCV"/>
    <property type="match status" value="1"/>
</dbReference>
<feature type="transmembrane region" description="Helical" evidence="8">
    <location>
        <begin position="12"/>
        <end position="33"/>
    </location>
</feature>
<keyword evidence="3" id="KW-1003">Cell membrane</keyword>
<comment type="similarity">
    <text evidence="8">Belongs to the binding-protein-dependent transport system permease family.</text>
</comment>
<dbReference type="CDD" id="cd06261">
    <property type="entry name" value="TM_PBP2"/>
    <property type="match status" value="1"/>
</dbReference>
<dbReference type="PANTHER" id="PTHR43357:SF4">
    <property type="entry name" value="INNER MEMBRANE ABC TRANSPORTER PERMEASE PROTEIN YDCV"/>
    <property type="match status" value="1"/>
</dbReference>
<proteinExistence type="inferred from homology"/>
<feature type="domain" description="ABC transmembrane type-1" evidence="9">
    <location>
        <begin position="64"/>
        <end position="258"/>
    </location>
</feature>
<evidence type="ECO:0000256" key="6">
    <source>
        <dbReference type="ARBA" id="ARBA00022989"/>
    </source>
</evidence>
<evidence type="ECO:0000313" key="11">
    <source>
        <dbReference type="Proteomes" id="UP001589854"/>
    </source>
</evidence>
<reference evidence="10 11" key="1">
    <citation type="submission" date="2024-09" db="EMBL/GenBank/DDBJ databases">
        <authorList>
            <person name="Sun Q."/>
            <person name="Mori K."/>
        </authorList>
    </citation>
    <scope>NUCLEOTIDE SEQUENCE [LARGE SCALE GENOMIC DNA]</scope>
    <source>
        <strain evidence="10 11">CCM 7228</strain>
    </source>
</reference>
<evidence type="ECO:0000256" key="8">
    <source>
        <dbReference type="RuleBase" id="RU363032"/>
    </source>
</evidence>
<keyword evidence="7 8" id="KW-0472">Membrane</keyword>
<evidence type="ECO:0000313" key="10">
    <source>
        <dbReference type="EMBL" id="MFC0271839.1"/>
    </source>
</evidence>